<evidence type="ECO:0000313" key="4">
    <source>
        <dbReference type="Proteomes" id="UP000708208"/>
    </source>
</evidence>
<accession>A0A8J2JDQ1</accession>
<feature type="non-terminal residue" evidence="3">
    <location>
        <position position="1"/>
    </location>
</feature>
<organism evidence="3 4">
    <name type="scientific">Allacma fusca</name>
    <dbReference type="NCBI Taxonomy" id="39272"/>
    <lineage>
        <taxon>Eukaryota</taxon>
        <taxon>Metazoa</taxon>
        <taxon>Ecdysozoa</taxon>
        <taxon>Arthropoda</taxon>
        <taxon>Hexapoda</taxon>
        <taxon>Collembola</taxon>
        <taxon>Symphypleona</taxon>
        <taxon>Sminthuridae</taxon>
        <taxon>Allacma</taxon>
    </lineage>
</organism>
<comment type="caution">
    <text evidence="2">Lacks conserved residue(s) required for the propagation of feature annotation.</text>
</comment>
<dbReference type="SMART" id="SM00192">
    <property type="entry name" value="LDLa"/>
    <property type="match status" value="1"/>
</dbReference>
<reference evidence="3" key="1">
    <citation type="submission" date="2021-06" db="EMBL/GenBank/DDBJ databases">
        <authorList>
            <person name="Hodson N. C."/>
            <person name="Mongue J. A."/>
            <person name="Jaron S. K."/>
        </authorList>
    </citation>
    <scope>NUCLEOTIDE SEQUENCE</scope>
</reference>
<sequence length="64" mass="6714">QVCDGSADCPDGSDEDTQICTATSPAEVCREDQAQCPERTCIDQSQVCDGSVDCANGEDEAPDE</sequence>
<dbReference type="OrthoDB" id="2019384at2759"/>
<evidence type="ECO:0000256" key="2">
    <source>
        <dbReference type="PROSITE-ProRule" id="PRU00124"/>
    </source>
</evidence>
<feature type="disulfide bond" evidence="2">
    <location>
        <begin position="36"/>
        <end position="54"/>
    </location>
</feature>
<evidence type="ECO:0000313" key="3">
    <source>
        <dbReference type="EMBL" id="CAG7700931.1"/>
    </source>
</evidence>
<dbReference type="CDD" id="cd00112">
    <property type="entry name" value="LDLa"/>
    <property type="match status" value="1"/>
</dbReference>
<dbReference type="Proteomes" id="UP000708208">
    <property type="component" value="Unassembled WGS sequence"/>
</dbReference>
<gene>
    <name evidence="3" type="ORF">AFUS01_LOCUS4296</name>
</gene>
<keyword evidence="4" id="KW-1185">Reference proteome</keyword>
<dbReference type="AlphaFoldDB" id="A0A8J2JDQ1"/>
<protein>
    <submittedName>
        <fullName evidence="3">Uncharacterized protein</fullName>
    </submittedName>
</protein>
<keyword evidence="1 2" id="KW-1015">Disulfide bond</keyword>
<name>A0A8J2JDQ1_9HEXA</name>
<dbReference type="PROSITE" id="PS50068">
    <property type="entry name" value="LDLRA_2"/>
    <property type="match status" value="1"/>
</dbReference>
<feature type="non-terminal residue" evidence="3">
    <location>
        <position position="64"/>
    </location>
</feature>
<comment type="caution">
    <text evidence="3">The sequence shown here is derived from an EMBL/GenBank/DDBJ whole genome shotgun (WGS) entry which is preliminary data.</text>
</comment>
<feature type="disulfide bond" evidence="2">
    <location>
        <begin position="29"/>
        <end position="41"/>
    </location>
</feature>
<dbReference type="Pfam" id="PF00057">
    <property type="entry name" value="Ldl_recept_a"/>
    <property type="match status" value="1"/>
</dbReference>
<dbReference type="InterPro" id="IPR002172">
    <property type="entry name" value="LDrepeatLR_classA_rpt"/>
</dbReference>
<dbReference type="EMBL" id="CAJVCH010026695">
    <property type="protein sequence ID" value="CAG7700931.1"/>
    <property type="molecule type" value="Genomic_DNA"/>
</dbReference>
<proteinExistence type="predicted"/>
<evidence type="ECO:0000256" key="1">
    <source>
        <dbReference type="ARBA" id="ARBA00023157"/>
    </source>
</evidence>